<evidence type="ECO:0000313" key="2">
    <source>
        <dbReference type="EMBL" id="GAA4612975.1"/>
    </source>
</evidence>
<evidence type="ECO:0000313" key="3">
    <source>
        <dbReference type="Proteomes" id="UP001500212"/>
    </source>
</evidence>
<dbReference type="Pfam" id="PF13462">
    <property type="entry name" value="Thioredoxin_4"/>
    <property type="match status" value="1"/>
</dbReference>
<keyword evidence="3" id="KW-1185">Reference proteome</keyword>
<dbReference type="InterPro" id="IPR012336">
    <property type="entry name" value="Thioredoxin-like_fold"/>
</dbReference>
<proteinExistence type="predicted"/>
<sequence>MTTWMPMAPAPDRVPAGAAVGGDGVVVGAGPVTVDAYIDFQCPYCKRFEEVAGPTLDRLVADQLINIDYHPMSFLDRLSTNHYSSRAASSSGCAADGGRFREYARALFAVQPPEGGPGLTDEELIERGRSVGLTDPGFARCVLGGAYLGWAAYVTFAAGRRGVGATPTVMVDGVPVPADPRAVAAAVAAVLEEA</sequence>
<accession>A0ABP8TSF6</accession>
<dbReference type="CDD" id="cd02972">
    <property type="entry name" value="DsbA_family"/>
    <property type="match status" value="1"/>
</dbReference>
<dbReference type="SUPFAM" id="SSF52833">
    <property type="entry name" value="Thioredoxin-like"/>
    <property type="match status" value="1"/>
</dbReference>
<dbReference type="RefSeq" id="WP_345360760.1">
    <property type="nucleotide sequence ID" value="NZ_BAABHJ010000022.1"/>
</dbReference>
<protein>
    <recommendedName>
        <fullName evidence="1">Thioredoxin-like fold domain-containing protein</fullName>
    </recommendedName>
</protein>
<organism evidence="2 3">
    <name type="scientific">Actinoallomurus liliacearum</name>
    <dbReference type="NCBI Taxonomy" id="1080073"/>
    <lineage>
        <taxon>Bacteria</taxon>
        <taxon>Bacillati</taxon>
        <taxon>Actinomycetota</taxon>
        <taxon>Actinomycetes</taxon>
        <taxon>Streptosporangiales</taxon>
        <taxon>Thermomonosporaceae</taxon>
        <taxon>Actinoallomurus</taxon>
    </lineage>
</organism>
<dbReference type="Gene3D" id="3.40.30.10">
    <property type="entry name" value="Glutaredoxin"/>
    <property type="match status" value="1"/>
</dbReference>
<dbReference type="Proteomes" id="UP001500212">
    <property type="component" value="Unassembled WGS sequence"/>
</dbReference>
<dbReference type="InterPro" id="IPR036249">
    <property type="entry name" value="Thioredoxin-like_sf"/>
</dbReference>
<comment type="caution">
    <text evidence="2">The sequence shown here is derived from an EMBL/GenBank/DDBJ whole genome shotgun (WGS) entry which is preliminary data.</text>
</comment>
<gene>
    <name evidence="2" type="ORF">GCM10023195_55960</name>
</gene>
<evidence type="ECO:0000259" key="1">
    <source>
        <dbReference type="Pfam" id="PF13462"/>
    </source>
</evidence>
<feature type="domain" description="Thioredoxin-like fold" evidence="1">
    <location>
        <begin position="30"/>
        <end position="176"/>
    </location>
</feature>
<dbReference type="EMBL" id="BAABHJ010000022">
    <property type="protein sequence ID" value="GAA4612975.1"/>
    <property type="molecule type" value="Genomic_DNA"/>
</dbReference>
<reference evidence="3" key="1">
    <citation type="journal article" date="2019" name="Int. J. Syst. Evol. Microbiol.">
        <title>The Global Catalogue of Microorganisms (GCM) 10K type strain sequencing project: providing services to taxonomists for standard genome sequencing and annotation.</title>
        <authorList>
            <consortium name="The Broad Institute Genomics Platform"/>
            <consortium name="The Broad Institute Genome Sequencing Center for Infectious Disease"/>
            <person name="Wu L."/>
            <person name="Ma J."/>
        </authorList>
    </citation>
    <scope>NUCLEOTIDE SEQUENCE [LARGE SCALE GENOMIC DNA]</scope>
    <source>
        <strain evidence="3">JCM 17938</strain>
    </source>
</reference>
<name>A0ABP8TSF6_9ACTN</name>